<sequence length="155" mass="17777">MSVRLVTLSDLTAIAQLEIELFGEHAYPYFVLRQYYDLHASHFWVVEQEGRLCGYLLAGYDHFAKIMWILALAVSQDAQGRGYGQALIQSALNVKPHQYRAHLTVDPNNERAIALYQRMGFQLAELDNEYFGINEPRWVMSLNALESCSHSELQP</sequence>
<evidence type="ECO:0000313" key="4">
    <source>
        <dbReference type="Proteomes" id="UP000535589"/>
    </source>
</evidence>
<proteinExistence type="predicted"/>
<dbReference type="Gene3D" id="3.40.630.30">
    <property type="match status" value="1"/>
</dbReference>
<keyword evidence="4" id="KW-1185">Reference proteome</keyword>
<feature type="domain" description="N-acetyltransferase" evidence="2">
    <location>
        <begin position="1"/>
        <end position="145"/>
    </location>
</feature>
<dbReference type="InterPro" id="IPR050769">
    <property type="entry name" value="NAT_camello-type"/>
</dbReference>
<evidence type="ECO:0000313" key="3">
    <source>
        <dbReference type="EMBL" id="NLS12156.1"/>
    </source>
</evidence>
<protein>
    <submittedName>
        <fullName evidence="3">GNAT family N-acetyltransferase</fullName>
    </submittedName>
</protein>
<keyword evidence="1 3" id="KW-0808">Transferase</keyword>
<dbReference type="PROSITE" id="PS51186">
    <property type="entry name" value="GNAT"/>
    <property type="match status" value="1"/>
</dbReference>
<name>A0A7X8TNT2_9VIBR</name>
<dbReference type="EMBL" id="JABAIK010000003">
    <property type="protein sequence ID" value="NLS12156.1"/>
    <property type="molecule type" value="Genomic_DNA"/>
</dbReference>
<dbReference type="Pfam" id="PF00583">
    <property type="entry name" value="Acetyltransf_1"/>
    <property type="match status" value="1"/>
</dbReference>
<organism evidence="3 4">
    <name type="scientific">Vibrio agarilyticus</name>
    <dbReference type="NCBI Taxonomy" id="2726741"/>
    <lineage>
        <taxon>Bacteria</taxon>
        <taxon>Pseudomonadati</taxon>
        <taxon>Pseudomonadota</taxon>
        <taxon>Gammaproteobacteria</taxon>
        <taxon>Vibrionales</taxon>
        <taxon>Vibrionaceae</taxon>
        <taxon>Vibrio</taxon>
    </lineage>
</organism>
<gene>
    <name evidence="3" type="ORF">HGP28_04510</name>
</gene>
<comment type="caution">
    <text evidence="3">The sequence shown here is derived from an EMBL/GenBank/DDBJ whole genome shotgun (WGS) entry which is preliminary data.</text>
</comment>
<dbReference type="RefSeq" id="WP_168835256.1">
    <property type="nucleotide sequence ID" value="NZ_JABAIK010000003.1"/>
</dbReference>
<dbReference type="InterPro" id="IPR000182">
    <property type="entry name" value="GNAT_dom"/>
</dbReference>
<dbReference type="SUPFAM" id="SSF55729">
    <property type="entry name" value="Acyl-CoA N-acyltransferases (Nat)"/>
    <property type="match status" value="1"/>
</dbReference>
<accession>A0A7X8TNT2</accession>
<dbReference type="CDD" id="cd04301">
    <property type="entry name" value="NAT_SF"/>
    <property type="match status" value="1"/>
</dbReference>
<dbReference type="PANTHER" id="PTHR13947:SF37">
    <property type="entry name" value="LD18367P"/>
    <property type="match status" value="1"/>
</dbReference>
<evidence type="ECO:0000259" key="2">
    <source>
        <dbReference type="PROSITE" id="PS51186"/>
    </source>
</evidence>
<dbReference type="AlphaFoldDB" id="A0A7X8TNT2"/>
<dbReference type="InterPro" id="IPR016181">
    <property type="entry name" value="Acyl_CoA_acyltransferase"/>
</dbReference>
<dbReference type="PANTHER" id="PTHR13947">
    <property type="entry name" value="GNAT FAMILY N-ACETYLTRANSFERASE"/>
    <property type="match status" value="1"/>
</dbReference>
<evidence type="ECO:0000256" key="1">
    <source>
        <dbReference type="ARBA" id="ARBA00022679"/>
    </source>
</evidence>
<reference evidence="3 4" key="1">
    <citation type="submission" date="2020-04" db="EMBL/GenBank/DDBJ databases">
        <title>Vibrio sp. SM6, a novel species isolated from seawater.</title>
        <authorList>
            <person name="Wang X."/>
        </authorList>
    </citation>
    <scope>NUCLEOTIDE SEQUENCE [LARGE SCALE GENOMIC DNA]</scope>
    <source>
        <strain evidence="3 4">SM6</strain>
    </source>
</reference>
<dbReference type="GO" id="GO:0008080">
    <property type="term" value="F:N-acetyltransferase activity"/>
    <property type="evidence" value="ECO:0007669"/>
    <property type="project" value="InterPro"/>
</dbReference>
<dbReference type="Proteomes" id="UP000535589">
    <property type="component" value="Unassembled WGS sequence"/>
</dbReference>